<feature type="region of interest" description="Disordered" evidence="1">
    <location>
        <begin position="34"/>
        <end position="142"/>
    </location>
</feature>
<feature type="compositionally biased region" description="Low complexity" evidence="1">
    <location>
        <begin position="83"/>
        <end position="105"/>
    </location>
</feature>
<protein>
    <submittedName>
        <fullName evidence="2">Uncharacterized protein</fullName>
    </submittedName>
</protein>
<evidence type="ECO:0000256" key="1">
    <source>
        <dbReference type="SAM" id="MobiDB-lite"/>
    </source>
</evidence>
<dbReference type="EMBL" id="LR862147">
    <property type="protein sequence ID" value="CAD1828268.1"/>
    <property type="molecule type" value="Genomic_DNA"/>
</dbReference>
<sequence length="181" mass="19257">MKPHELLSLSSPLAAIHGDLLFVLRGAIPPPNPKEVLEEAVGDHGPCADPEYRSALPPATEYRRFCPRRRRRRPSSPPPTPRPSSTSSTTPATAAATGPPCAARSSARPTWSASWPRRASTSSLGFTSPPRWRRTTTPGAEVTRNEVSCRTVAPVAVGCFAGDFASGAVRLSSLVGFGYIP</sequence>
<organism evidence="2">
    <name type="scientific">Ananas comosus var. bracteatus</name>
    <name type="common">red pineapple</name>
    <dbReference type="NCBI Taxonomy" id="296719"/>
    <lineage>
        <taxon>Eukaryota</taxon>
        <taxon>Viridiplantae</taxon>
        <taxon>Streptophyta</taxon>
        <taxon>Embryophyta</taxon>
        <taxon>Tracheophyta</taxon>
        <taxon>Spermatophyta</taxon>
        <taxon>Magnoliopsida</taxon>
        <taxon>Liliopsida</taxon>
        <taxon>Poales</taxon>
        <taxon>Bromeliaceae</taxon>
        <taxon>Bromelioideae</taxon>
        <taxon>Ananas</taxon>
    </lineage>
</organism>
<feature type="compositionally biased region" description="Polar residues" evidence="1">
    <location>
        <begin position="107"/>
        <end position="126"/>
    </location>
</feature>
<proteinExistence type="predicted"/>
<reference evidence="2" key="1">
    <citation type="submission" date="2020-07" db="EMBL/GenBank/DDBJ databases">
        <authorList>
            <person name="Lin J."/>
        </authorList>
    </citation>
    <scope>NUCLEOTIDE SEQUENCE</scope>
</reference>
<accession>A0A6V7PCC7</accession>
<name>A0A6V7PCC7_ANACO</name>
<feature type="compositionally biased region" description="Basic residues" evidence="1">
    <location>
        <begin position="65"/>
        <end position="74"/>
    </location>
</feature>
<evidence type="ECO:0000313" key="2">
    <source>
        <dbReference type="EMBL" id="CAD1828268.1"/>
    </source>
</evidence>
<dbReference type="AlphaFoldDB" id="A0A6V7PCC7"/>
<gene>
    <name evidence="2" type="ORF">CB5_LOCUS11479</name>
</gene>